<name>A0A1G9FDG5_9GAMM</name>
<evidence type="ECO:0000313" key="2">
    <source>
        <dbReference type="Proteomes" id="UP000198654"/>
    </source>
</evidence>
<protein>
    <recommendedName>
        <fullName evidence="3">Toxin CptA</fullName>
    </recommendedName>
</protein>
<sequence length="135" mass="15386">MLKQPVTISIAPSRLALTVTALLGLATCLVVARYGPPWLTVTAVLALCAAVWRECRRVGLWRLRWVPGIEGGWQQQPGRSGEWRPVELCCDYLGPWLIGLRIAGRRHWLWPDSASFDERRALRRVLLWNKSTSQR</sequence>
<proteinExistence type="predicted"/>
<dbReference type="RefSeq" id="WP_139171561.1">
    <property type="nucleotide sequence ID" value="NZ_FNGI01000001.1"/>
</dbReference>
<dbReference type="Proteomes" id="UP000198654">
    <property type="component" value="Unassembled WGS sequence"/>
</dbReference>
<dbReference type="STRING" id="119000.SAMN05661010_00342"/>
<evidence type="ECO:0000313" key="1">
    <source>
        <dbReference type="EMBL" id="SDK86431.1"/>
    </source>
</evidence>
<accession>A0A1G9FDG5</accession>
<dbReference type="AlphaFoldDB" id="A0A1G9FDG5"/>
<reference evidence="1 2" key="1">
    <citation type="submission" date="2016-10" db="EMBL/GenBank/DDBJ databases">
        <authorList>
            <person name="de Groot N.N."/>
        </authorList>
    </citation>
    <scope>NUCLEOTIDE SEQUENCE [LARGE SCALE GENOMIC DNA]</scope>
    <source>
        <strain evidence="1 2">DSM 14789</strain>
    </source>
</reference>
<evidence type="ECO:0008006" key="3">
    <source>
        <dbReference type="Google" id="ProtNLM"/>
    </source>
</evidence>
<organism evidence="1 2">
    <name type="scientific">Modicisalibacter muralis</name>
    <dbReference type="NCBI Taxonomy" id="119000"/>
    <lineage>
        <taxon>Bacteria</taxon>
        <taxon>Pseudomonadati</taxon>
        <taxon>Pseudomonadota</taxon>
        <taxon>Gammaproteobacteria</taxon>
        <taxon>Oceanospirillales</taxon>
        <taxon>Halomonadaceae</taxon>
        <taxon>Modicisalibacter</taxon>
    </lineage>
</organism>
<keyword evidence="2" id="KW-1185">Reference proteome</keyword>
<dbReference type="OrthoDB" id="6183803at2"/>
<dbReference type="EMBL" id="FNGI01000001">
    <property type="protein sequence ID" value="SDK86431.1"/>
    <property type="molecule type" value="Genomic_DNA"/>
</dbReference>
<gene>
    <name evidence="1" type="ORF">SAMN05661010_00342</name>
</gene>